<accession>A0ABR6J6M9</accession>
<evidence type="ECO:0000256" key="1">
    <source>
        <dbReference type="SAM" id="Phobius"/>
    </source>
</evidence>
<feature type="transmembrane region" description="Helical" evidence="1">
    <location>
        <begin position="7"/>
        <end position="26"/>
    </location>
</feature>
<keyword evidence="1" id="KW-1133">Transmembrane helix</keyword>
<proteinExistence type="predicted"/>
<protein>
    <submittedName>
        <fullName evidence="2">Uncharacterized protein</fullName>
    </submittedName>
</protein>
<gene>
    <name evidence="2" type="ORF">GGE40_002426</name>
</gene>
<keyword evidence="3" id="KW-1185">Reference proteome</keyword>
<evidence type="ECO:0000313" key="3">
    <source>
        <dbReference type="Proteomes" id="UP000534590"/>
    </source>
</evidence>
<dbReference type="Proteomes" id="UP000534590">
    <property type="component" value="Unassembled WGS sequence"/>
</dbReference>
<name>A0ABR6J6M9_AGRRD</name>
<reference evidence="2 3" key="1">
    <citation type="submission" date="2020-08" db="EMBL/GenBank/DDBJ databases">
        <title>Genomic Encyclopedia of Type Strains, Phase IV (KMG-V): Genome sequencing to study the core and pangenomes of soil and plant-associated prokaryotes.</title>
        <authorList>
            <person name="Whitman W."/>
        </authorList>
    </citation>
    <scope>NUCLEOTIDE SEQUENCE [LARGE SCALE GENOMIC DNA]</scope>
    <source>
        <strain evidence="2 3">SEMIA 461</strain>
    </source>
</reference>
<feature type="transmembrane region" description="Helical" evidence="1">
    <location>
        <begin position="32"/>
        <end position="50"/>
    </location>
</feature>
<keyword evidence="1" id="KW-0812">Transmembrane</keyword>
<sequence>MLALRILAMPIAMAAFTVLYVVATKAPEAVEMANIILWLLLPMVFIAKVAKRIWK</sequence>
<dbReference type="EMBL" id="JACIHP010000002">
    <property type="protein sequence ID" value="MBB4490595.1"/>
    <property type="molecule type" value="Genomic_DNA"/>
</dbReference>
<comment type="caution">
    <text evidence="2">The sequence shown here is derived from an EMBL/GenBank/DDBJ whole genome shotgun (WGS) entry which is preliminary data.</text>
</comment>
<keyword evidence="1" id="KW-0472">Membrane</keyword>
<organism evidence="2 3">
    <name type="scientific">Agrobacterium radiobacter</name>
    <dbReference type="NCBI Taxonomy" id="362"/>
    <lineage>
        <taxon>Bacteria</taxon>
        <taxon>Pseudomonadati</taxon>
        <taxon>Pseudomonadota</taxon>
        <taxon>Alphaproteobacteria</taxon>
        <taxon>Hyphomicrobiales</taxon>
        <taxon>Rhizobiaceae</taxon>
        <taxon>Rhizobium/Agrobacterium group</taxon>
        <taxon>Agrobacterium</taxon>
        <taxon>Agrobacterium tumefaciens complex</taxon>
    </lineage>
</organism>
<evidence type="ECO:0000313" key="2">
    <source>
        <dbReference type="EMBL" id="MBB4490595.1"/>
    </source>
</evidence>
<dbReference type="RefSeq" id="WP_167855856.1">
    <property type="nucleotide sequence ID" value="NZ_JACIGN010000007.1"/>
</dbReference>